<reference evidence="3" key="1">
    <citation type="journal article" date="2019" name="Int. J. Syst. Evol. Microbiol.">
        <title>The Global Catalogue of Microorganisms (GCM) 10K type strain sequencing project: providing services to taxonomists for standard genome sequencing and annotation.</title>
        <authorList>
            <consortium name="The Broad Institute Genomics Platform"/>
            <consortium name="The Broad Institute Genome Sequencing Center for Infectious Disease"/>
            <person name="Wu L."/>
            <person name="Ma J."/>
        </authorList>
    </citation>
    <scope>NUCLEOTIDE SEQUENCE [LARGE SCALE GENOMIC DNA]</scope>
    <source>
        <strain evidence="3">JCM 19134</strain>
    </source>
</reference>
<dbReference type="AlphaFoldDB" id="A0AAV3U4D3"/>
<feature type="transmembrane region" description="Helical" evidence="1">
    <location>
        <begin position="20"/>
        <end position="39"/>
    </location>
</feature>
<organism evidence="2 3">
    <name type="scientific">Halioxenophilus aromaticivorans</name>
    <dbReference type="NCBI Taxonomy" id="1306992"/>
    <lineage>
        <taxon>Bacteria</taxon>
        <taxon>Pseudomonadati</taxon>
        <taxon>Pseudomonadota</taxon>
        <taxon>Gammaproteobacteria</taxon>
        <taxon>Alteromonadales</taxon>
        <taxon>Alteromonadaceae</taxon>
        <taxon>Halioxenophilus</taxon>
    </lineage>
</organism>
<dbReference type="Proteomes" id="UP001409585">
    <property type="component" value="Unassembled WGS sequence"/>
</dbReference>
<proteinExistence type="predicted"/>
<name>A0AAV3U4D3_9ALTE</name>
<protein>
    <submittedName>
        <fullName evidence="2">Uncharacterized protein</fullName>
    </submittedName>
</protein>
<sequence>MAGWLVQMACFRVAMAPQTHHNAALVMVTLFGPLATINYKPRQARKGATVVVTSCAGVWLDWVATLTTPL</sequence>
<keyword evidence="1" id="KW-0472">Membrane</keyword>
<accession>A0AAV3U4D3</accession>
<keyword evidence="1" id="KW-1133">Transmembrane helix</keyword>
<dbReference type="EMBL" id="BAABLX010000024">
    <property type="protein sequence ID" value="GAA4946166.1"/>
    <property type="molecule type" value="Genomic_DNA"/>
</dbReference>
<comment type="caution">
    <text evidence="2">The sequence shown here is derived from an EMBL/GenBank/DDBJ whole genome shotgun (WGS) entry which is preliminary data.</text>
</comment>
<keyword evidence="1" id="KW-0812">Transmembrane</keyword>
<evidence type="ECO:0000256" key="1">
    <source>
        <dbReference type="SAM" id="Phobius"/>
    </source>
</evidence>
<gene>
    <name evidence="2" type="ORF">GCM10025791_26830</name>
</gene>
<evidence type="ECO:0000313" key="2">
    <source>
        <dbReference type="EMBL" id="GAA4946166.1"/>
    </source>
</evidence>
<keyword evidence="3" id="KW-1185">Reference proteome</keyword>
<evidence type="ECO:0000313" key="3">
    <source>
        <dbReference type="Proteomes" id="UP001409585"/>
    </source>
</evidence>